<evidence type="ECO:0000313" key="3">
    <source>
        <dbReference type="EMBL" id="KAH9491098.1"/>
    </source>
</evidence>
<protein>
    <recommendedName>
        <fullName evidence="2">TERF2-interacting telomeric protein 1 Myb domain-containing protein</fullName>
    </recommendedName>
</protein>
<gene>
    <name evidence="3" type="ORF">DERF_015835</name>
</gene>
<dbReference type="AlphaFoldDB" id="A0A922HKH9"/>
<evidence type="ECO:0000256" key="1">
    <source>
        <dbReference type="ARBA" id="ARBA00004123"/>
    </source>
</evidence>
<feature type="domain" description="TERF2-interacting telomeric protein 1 Myb" evidence="2">
    <location>
        <begin position="70"/>
        <end position="118"/>
    </location>
</feature>
<organism evidence="3 4">
    <name type="scientific">Dermatophagoides farinae</name>
    <name type="common">American house dust mite</name>
    <dbReference type="NCBI Taxonomy" id="6954"/>
    <lineage>
        <taxon>Eukaryota</taxon>
        <taxon>Metazoa</taxon>
        <taxon>Ecdysozoa</taxon>
        <taxon>Arthropoda</taxon>
        <taxon>Chelicerata</taxon>
        <taxon>Arachnida</taxon>
        <taxon>Acari</taxon>
        <taxon>Acariformes</taxon>
        <taxon>Sarcoptiformes</taxon>
        <taxon>Astigmata</taxon>
        <taxon>Psoroptidia</taxon>
        <taxon>Analgoidea</taxon>
        <taxon>Pyroglyphidae</taxon>
        <taxon>Dermatophagoidinae</taxon>
        <taxon>Dermatophagoides</taxon>
    </lineage>
</organism>
<dbReference type="InterPro" id="IPR015010">
    <property type="entry name" value="TERF2IP_Myb"/>
</dbReference>
<evidence type="ECO:0000313" key="4">
    <source>
        <dbReference type="Proteomes" id="UP000790347"/>
    </source>
</evidence>
<reference evidence="3" key="2">
    <citation type="journal article" date="2022" name="Res Sq">
        <title>Comparative Genomics Reveals Insights into the Divergent Evolution of Astigmatic Mites and Household Pest Adaptations.</title>
        <authorList>
            <person name="Xiong Q."/>
            <person name="Wan A.T.-Y."/>
            <person name="Liu X.-Y."/>
            <person name="Fung C.S.-H."/>
            <person name="Xiao X."/>
            <person name="Malainual N."/>
            <person name="Hou J."/>
            <person name="Wang L."/>
            <person name="Wang M."/>
            <person name="Yang K."/>
            <person name="Cui Y."/>
            <person name="Leung E."/>
            <person name="Nong W."/>
            <person name="Shin S.-K."/>
            <person name="Au S."/>
            <person name="Jeong K.Y."/>
            <person name="Chew F.T."/>
            <person name="Hui J."/>
            <person name="Leung T.F."/>
            <person name="Tungtrongchitr A."/>
            <person name="Zhong N."/>
            <person name="Liu Z."/>
            <person name="Tsui S."/>
        </authorList>
    </citation>
    <scope>NUCLEOTIDE SEQUENCE</scope>
    <source>
        <strain evidence="3">Derf</strain>
        <tissue evidence="3">Whole organism</tissue>
    </source>
</reference>
<comment type="subcellular location">
    <subcellularLocation>
        <location evidence="1">Nucleus</location>
    </subcellularLocation>
</comment>
<reference evidence="3" key="1">
    <citation type="submission" date="2013-05" db="EMBL/GenBank/DDBJ databases">
        <authorList>
            <person name="Yim A.K.Y."/>
            <person name="Chan T.F."/>
            <person name="Ji K.M."/>
            <person name="Liu X.Y."/>
            <person name="Zhou J.W."/>
            <person name="Li R.Q."/>
            <person name="Yang K.Y."/>
            <person name="Li J."/>
            <person name="Li M."/>
            <person name="Law P.T.W."/>
            <person name="Wu Y.L."/>
            <person name="Cai Z.L."/>
            <person name="Qin H."/>
            <person name="Bao Y."/>
            <person name="Leung R.K.K."/>
            <person name="Ng P.K.S."/>
            <person name="Zou J."/>
            <person name="Zhong X.J."/>
            <person name="Ran P.X."/>
            <person name="Zhong N.S."/>
            <person name="Liu Z.G."/>
            <person name="Tsui S.K.W."/>
        </authorList>
    </citation>
    <scope>NUCLEOTIDE SEQUENCE</scope>
    <source>
        <strain evidence="3">Derf</strain>
        <tissue evidence="3">Whole organism</tissue>
    </source>
</reference>
<name>A0A922HKH9_DERFA</name>
<dbReference type="InterPro" id="IPR009057">
    <property type="entry name" value="Homeodomain-like_sf"/>
</dbReference>
<accession>A0A922HKH9</accession>
<dbReference type="GO" id="GO:0005634">
    <property type="term" value="C:nucleus"/>
    <property type="evidence" value="ECO:0007669"/>
    <property type="project" value="UniProtKB-SubCell"/>
</dbReference>
<dbReference type="Pfam" id="PF08914">
    <property type="entry name" value="Myb_Rap1"/>
    <property type="match status" value="1"/>
</dbReference>
<proteinExistence type="predicted"/>
<keyword evidence="4" id="KW-1185">Reference proteome</keyword>
<dbReference type="SUPFAM" id="SSF46689">
    <property type="entry name" value="Homeodomain-like"/>
    <property type="match status" value="1"/>
</dbReference>
<sequence>MDDIIASICNKNEIQSNKHINLNEQQYRSIENLQFVNNDSVGKVFNRNSTQQQIVVINPIEINNEDNASHEDQEILNYIIQTGGYNEIKGRSLWIDMDNANICKRTWQSMKEHFRKIIVPKIDLLFGLSSKDVNILFFIHQLSKKKNLKIQINKCINRFERFVSFHFVMIVA</sequence>
<dbReference type="Gene3D" id="1.10.10.60">
    <property type="entry name" value="Homeodomain-like"/>
    <property type="match status" value="1"/>
</dbReference>
<dbReference type="Proteomes" id="UP000790347">
    <property type="component" value="Unassembled WGS sequence"/>
</dbReference>
<comment type="caution">
    <text evidence="3">The sequence shown here is derived from an EMBL/GenBank/DDBJ whole genome shotgun (WGS) entry which is preliminary data.</text>
</comment>
<dbReference type="EMBL" id="ASGP02000009">
    <property type="protein sequence ID" value="KAH9491098.1"/>
    <property type="molecule type" value="Genomic_DNA"/>
</dbReference>
<evidence type="ECO:0000259" key="2">
    <source>
        <dbReference type="Pfam" id="PF08914"/>
    </source>
</evidence>